<accession>A0A944M7K2</accession>
<organism evidence="4 5">
    <name type="scientific">Candidatus Thiodiazotropha taylori</name>
    <dbReference type="NCBI Taxonomy" id="2792791"/>
    <lineage>
        <taxon>Bacteria</taxon>
        <taxon>Pseudomonadati</taxon>
        <taxon>Pseudomonadota</taxon>
        <taxon>Gammaproteobacteria</taxon>
        <taxon>Chromatiales</taxon>
        <taxon>Sedimenticolaceae</taxon>
        <taxon>Candidatus Thiodiazotropha</taxon>
    </lineage>
</organism>
<evidence type="ECO:0000313" key="5">
    <source>
        <dbReference type="Proteomes" id="UP000770889"/>
    </source>
</evidence>
<comment type="caution">
    <text evidence="4">The sequence shown here is derived from an EMBL/GenBank/DDBJ whole genome shotgun (WGS) entry which is preliminary data.</text>
</comment>
<reference evidence="4 5" key="1">
    <citation type="submission" date="2021-05" db="EMBL/GenBank/DDBJ databases">
        <title>Genetic and Functional Diversity in Clade A Lucinid endosymbionts from the Bahamas.</title>
        <authorList>
            <person name="Giani N.M."/>
            <person name="Engel A.S."/>
            <person name="Campbell B.J."/>
        </authorList>
    </citation>
    <scope>NUCLEOTIDE SEQUENCE [LARGE SCALE GENOMIC DNA]</scope>
    <source>
        <strain evidence="4">LUC16012Gg_MoonRockCtena</strain>
    </source>
</reference>
<feature type="region of interest" description="Disordered" evidence="1">
    <location>
        <begin position="33"/>
        <end position="65"/>
    </location>
</feature>
<feature type="chain" id="PRO_5037175788" evidence="2">
    <location>
        <begin position="20"/>
        <end position="147"/>
    </location>
</feature>
<feature type="domain" description="DUF4124" evidence="3">
    <location>
        <begin position="9"/>
        <end position="56"/>
    </location>
</feature>
<evidence type="ECO:0000313" key="4">
    <source>
        <dbReference type="EMBL" id="MBT2988896.1"/>
    </source>
</evidence>
<proteinExistence type="predicted"/>
<feature type="signal peptide" evidence="2">
    <location>
        <begin position="1"/>
        <end position="19"/>
    </location>
</feature>
<gene>
    <name evidence="4" type="ORF">KME65_08010</name>
</gene>
<evidence type="ECO:0000259" key="3">
    <source>
        <dbReference type="Pfam" id="PF13511"/>
    </source>
</evidence>
<evidence type="ECO:0000256" key="2">
    <source>
        <dbReference type="SAM" id="SignalP"/>
    </source>
</evidence>
<dbReference type="Pfam" id="PF13511">
    <property type="entry name" value="DUF4124"/>
    <property type="match status" value="1"/>
</dbReference>
<feature type="region of interest" description="Disordered" evidence="1">
    <location>
        <begin position="74"/>
        <end position="93"/>
    </location>
</feature>
<sequence length="147" mass="16784">MKQTLLLAFLLLFLAAASAETYKWVNEEGVVTYSQTPPPDAKAETVKIKSAPASSAGDSKQRLKALRQKLADSAEDRALKKEQKREAEEIAKENKHNCSVARKNLEQLTALGNRLYKVGDDYLRLTEEDRQRRMQEARDQIKEYCKR</sequence>
<name>A0A944M7K2_9GAMM</name>
<dbReference type="Proteomes" id="UP000770889">
    <property type="component" value="Unassembled WGS sequence"/>
</dbReference>
<dbReference type="AlphaFoldDB" id="A0A944M7K2"/>
<keyword evidence="2" id="KW-0732">Signal</keyword>
<dbReference type="EMBL" id="JAHHGM010000006">
    <property type="protein sequence ID" value="MBT2988896.1"/>
    <property type="molecule type" value="Genomic_DNA"/>
</dbReference>
<protein>
    <submittedName>
        <fullName evidence="4">DUF4124 domain-containing protein</fullName>
    </submittedName>
</protein>
<dbReference type="InterPro" id="IPR025392">
    <property type="entry name" value="DUF4124"/>
</dbReference>
<evidence type="ECO:0000256" key="1">
    <source>
        <dbReference type="SAM" id="MobiDB-lite"/>
    </source>
</evidence>